<accession>A0ACC0Z7W0</accession>
<protein>
    <submittedName>
        <fullName evidence="1">Uncharacterized protein</fullName>
    </submittedName>
</protein>
<gene>
    <name evidence="1" type="ORF">Pint_14802</name>
</gene>
<proteinExistence type="predicted"/>
<sequence>MRGRSHRFQSVDPHDDWVDGSWTVDCVCGVTFDDGEEMVNCDECGVWVHTRCSKYVKGEESFACDKCKSKNNRNSSHNDSEETEVAQLLVELPTKTVRLESSYSGPARRPVRLWTDIPMENRVHMQGIPGGDPQLFHGLSSVFTPELWKCTGYVPKKFNFQYREFPCWDEKEGVHLKEEDNDNDNENPVDKGAGVLFSLSKESILETPMGVLAGMREREEEVGFDRKVCSKEMKWEGEGVDVRRSQNGMKKERSLLRTVVVHPGKRKKEDLGISKDRSGKKKARAGEKEADERKKSLHASRAVFRPTSDAKQLEFYEDRGPKSSKSDIQIIKSKNVREDVHHEPVSDGHLAEDTGVDRSKNNLAANDCPLDALSSDVSRHFYSNGDGLKQEMASHQLPAAVKSSPTTDDIAGSMLEDNDTRNVSVKPEGDSIALDKVDDSHEASSKSAQKPHVEDVVNVGPEVGNNQVLEDSSGVCRSSVMPYVEVKTEVANDDSRGSLNLQSSPGDAKVQNKAYNHMSENSKVNDLMATCSQSSDHKAQGAERTSEAVSDYHSDKVPEVSGDPCHIRRELDGLDSPMQMQKSSPEPKQDSGSVMEQSKLEGNSLNSVALTSQQKMVVAVGKSSSILSNTVVTKSSASENLKPADTQNSNLNAKQRVSSENNVSIKKDRAVSDIVRDEEKQDMLRKSTKEHSKSSVNPLSKVSHSSRTSHATSKRTMSDSKDSVPFSSSKLSSGQNVAVASVSGESAGSVQSQTQNKMSTSGLPLRSEKLNQANFQPSPKVNHAASMHPPAASNAPAILSDEEVQVKVPFLALLLHQELNSSPRVPRVPRVRHTGTLPQLASPTATSMLMKRSSSSGGKDHNLVSRRKSKDASKDGFRPSRELDDEARKVDRVPSSPDLRRHDMGYAADSYTRREDNGSPTAVHSVKKNMPSLSNTTANSGPSSSTEVNDHNVSSVRYSPRNISDDDTGTNRGPVHRTLPGLINDIMSKGKRMTYEELCNAVLPHWPHLRKHNGERYAYSSHSQAVLDCLRNRHEWARLVDRGPKTSSTRKRRKFDADESEDNEYGNGRTGKEVESKSLESQREEFPKGKRKARKRRRLALQGRGIKDVRRRRKADLASDDDEASLFSNSSDESMFSEDETHGGSACPAGSDASVSSDETETT</sequence>
<name>A0ACC0Z7W0_9ROSI</name>
<organism evidence="1 2">
    <name type="scientific">Pistacia integerrima</name>
    <dbReference type="NCBI Taxonomy" id="434235"/>
    <lineage>
        <taxon>Eukaryota</taxon>
        <taxon>Viridiplantae</taxon>
        <taxon>Streptophyta</taxon>
        <taxon>Embryophyta</taxon>
        <taxon>Tracheophyta</taxon>
        <taxon>Spermatophyta</taxon>
        <taxon>Magnoliopsida</taxon>
        <taxon>eudicotyledons</taxon>
        <taxon>Gunneridae</taxon>
        <taxon>Pentapetalae</taxon>
        <taxon>rosids</taxon>
        <taxon>malvids</taxon>
        <taxon>Sapindales</taxon>
        <taxon>Anacardiaceae</taxon>
        <taxon>Pistacia</taxon>
    </lineage>
</organism>
<keyword evidence="2" id="KW-1185">Reference proteome</keyword>
<evidence type="ECO:0000313" key="2">
    <source>
        <dbReference type="Proteomes" id="UP001163603"/>
    </source>
</evidence>
<dbReference type="Proteomes" id="UP001163603">
    <property type="component" value="Chromosome 2"/>
</dbReference>
<comment type="caution">
    <text evidence="1">The sequence shown here is derived from an EMBL/GenBank/DDBJ whole genome shotgun (WGS) entry which is preliminary data.</text>
</comment>
<reference evidence="2" key="1">
    <citation type="journal article" date="2023" name="G3 (Bethesda)">
        <title>Genome assembly and association tests identify interacting loci associated with vigor, precocity, and sex in interspecific pistachio rootstocks.</title>
        <authorList>
            <person name="Palmer W."/>
            <person name="Jacygrad E."/>
            <person name="Sagayaradj S."/>
            <person name="Cavanaugh K."/>
            <person name="Han R."/>
            <person name="Bertier L."/>
            <person name="Beede B."/>
            <person name="Kafkas S."/>
            <person name="Golino D."/>
            <person name="Preece J."/>
            <person name="Michelmore R."/>
        </authorList>
    </citation>
    <scope>NUCLEOTIDE SEQUENCE [LARGE SCALE GENOMIC DNA]</scope>
</reference>
<dbReference type="EMBL" id="CM047737">
    <property type="protein sequence ID" value="KAJ0047611.1"/>
    <property type="molecule type" value="Genomic_DNA"/>
</dbReference>
<evidence type="ECO:0000313" key="1">
    <source>
        <dbReference type="EMBL" id="KAJ0047611.1"/>
    </source>
</evidence>